<dbReference type="SMART" id="SM00382">
    <property type="entry name" value="AAA"/>
    <property type="match status" value="1"/>
</dbReference>
<dbReference type="SUPFAM" id="SSF52540">
    <property type="entry name" value="P-loop containing nucleoside triphosphate hydrolases"/>
    <property type="match status" value="1"/>
</dbReference>
<dbReference type="GO" id="GO:0005524">
    <property type="term" value="F:ATP binding"/>
    <property type="evidence" value="ECO:0007669"/>
    <property type="project" value="UniProtKB-KW"/>
</dbReference>
<evidence type="ECO:0000256" key="3">
    <source>
        <dbReference type="ARBA" id="ARBA00023054"/>
    </source>
</evidence>
<evidence type="ECO:0000313" key="6">
    <source>
        <dbReference type="EMBL" id="RKP24412.1"/>
    </source>
</evidence>
<reference evidence="7" key="1">
    <citation type="journal article" date="2018" name="Nat. Microbiol.">
        <title>Leveraging single-cell genomics to expand the fungal tree of life.</title>
        <authorList>
            <person name="Ahrendt S.R."/>
            <person name="Quandt C.A."/>
            <person name="Ciobanu D."/>
            <person name="Clum A."/>
            <person name="Salamov A."/>
            <person name="Andreopoulos B."/>
            <person name="Cheng J.F."/>
            <person name="Woyke T."/>
            <person name="Pelin A."/>
            <person name="Henrissat B."/>
            <person name="Reynolds N.K."/>
            <person name="Benny G.L."/>
            <person name="Smith M.E."/>
            <person name="James T.Y."/>
            <person name="Grigoriev I.V."/>
        </authorList>
    </citation>
    <scope>NUCLEOTIDE SEQUENCE [LARGE SCALE GENOMIC DNA]</scope>
    <source>
        <strain evidence="7">Benny S71-1</strain>
    </source>
</reference>
<dbReference type="InterPro" id="IPR027417">
    <property type="entry name" value="P-loop_NTPase"/>
</dbReference>
<dbReference type="Gene3D" id="3.40.50.300">
    <property type="entry name" value="P-loop containing nucleotide triphosphate hydrolases"/>
    <property type="match status" value="1"/>
</dbReference>
<dbReference type="GO" id="GO:0016887">
    <property type="term" value="F:ATP hydrolysis activity"/>
    <property type="evidence" value="ECO:0007669"/>
    <property type="project" value="InterPro"/>
</dbReference>
<dbReference type="FunFam" id="3.40.50.300:FF:001025">
    <property type="entry name" value="ATPase family, AAA domain-containing 2B"/>
    <property type="match status" value="1"/>
</dbReference>
<accession>A0A4P9YXZ9</accession>
<dbReference type="InterPro" id="IPR003959">
    <property type="entry name" value="ATPase_AAA_core"/>
</dbReference>
<organism evidence="6 7">
    <name type="scientific">Syncephalis pseudoplumigaleata</name>
    <dbReference type="NCBI Taxonomy" id="1712513"/>
    <lineage>
        <taxon>Eukaryota</taxon>
        <taxon>Fungi</taxon>
        <taxon>Fungi incertae sedis</taxon>
        <taxon>Zoopagomycota</taxon>
        <taxon>Zoopagomycotina</taxon>
        <taxon>Zoopagomycetes</taxon>
        <taxon>Zoopagales</taxon>
        <taxon>Piptocephalidaceae</taxon>
        <taxon>Syncephalis</taxon>
    </lineage>
</organism>
<dbReference type="OrthoDB" id="5421at2759"/>
<evidence type="ECO:0000256" key="1">
    <source>
        <dbReference type="ARBA" id="ARBA00022741"/>
    </source>
</evidence>
<keyword evidence="1 4" id="KW-0547">Nucleotide-binding</keyword>
<name>A0A4P9YXZ9_9FUNG</name>
<sequence>MHTPLTAHTSYAAVRQKIARLLDLALVHPHVAGRLGVKPSSGVLLYGPPGCGKTWLAKDAIGTLGLPAIVVRGTQLFSRYFGETERRLRELFRTARQHTPCVLFFDEIDALGAQRDMSDGDAGGKVQERLLSTLLNEMDGITANTGLFVLACTNRPDQVDAALLRPGRLDALIHVDLPDSTDRAAILRAYAATLNVDGASICWEQVAEQTTAFTCAGLAQLMQ</sequence>
<dbReference type="Gene3D" id="1.10.8.60">
    <property type="match status" value="1"/>
</dbReference>
<protein>
    <submittedName>
        <fullName evidence="6">P-loop containing nucleoside triphosphate hydrolase protein</fullName>
    </submittedName>
</protein>
<evidence type="ECO:0000256" key="2">
    <source>
        <dbReference type="ARBA" id="ARBA00022840"/>
    </source>
</evidence>
<keyword evidence="7" id="KW-1185">Reference proteome</keyword>
<dbReference type="InterPro" id="IPR003960">
    <property type="entry name" value="ATPase_AAA_CS"/>
</dbReference>
<gene>
    <name evidence="6" type="ORF">SYNPS1DRAFT_17272</name>
</gene>
<dbReference type="Proteomes" id="UP000278143">
    <property type="component" value="Unassembled WGS sequence"/>
</dbReference>
<evidence type="ECO:0000259" key="5">
    <source>
        <dbReference type="SMART" id="SM00382"/>
    </source>
</evidence>
<comment type="similarity">
    <text evidence="4">Belongs to the AAA ATPase family.</text>
</comment>
<proteinExistence type="inferred from homology"/>
<dbReference type="AlphaFoldDB" id="A0A4P9YXZ9"/>
<dbReference type="PANTHER" id="PTHR23077">
    <property type="entry name" value="AAA-FAMILY ATPASE"/>
    <property type="match status" value="1"/>
</dbReference>
<feature type="domain" description="AAA+ ATPase" evidence="5">
    <location>
        <begin position="39"/>
        <end position="179"/>
    </location>
</feature>
<evidence type="ECO:0000313" key="7">
    <source>
        <dbReference type="Proteomes" id="UP000278143"/>
    </source>
</evidence>
<dbReference type="Pfam" id="PF00004">
    <property type="entry name" value="AAA"/>
    <property type="match status" value="1"/>
</dbReference>
<keyword evidence="3" id="KW-0175">Coiled coil</keyword>
<evidence type="ECO:0000256" key="4">
    <source>
        <dbReference type="RuleBase" id="RU003651"/>
    </source>
</evidence>
<dbReference type="InterPro" id="IPR050168">
    <property type="entry name" value="AAA_ATPase_domain"/>
</dbReference>
<dbReference type="PROSITE" id="PS00674">
    <property type="entry name" value="AAA"/>
    <property type="match status" value="1"/>
</dbReference>
<keyword evidence="2 4" id="KW-0067">ATP-binding</keyword>
<dbReference type="EMBL" id="KZ990241">
    <property type="protein sequence ID" value="RKP24412.1"/>
    <property type="molecule type" value="Genomic_DNA"/>
</dbReference>
<keyword evidence="6" id="KW-0378">Hydrolase</keyword>
<dbReference type="InterPro" id="IPR003593">
    <property type="entry name" value="AAA+_ATPase"/>
</dbReference>